<dbReference type="InterPro" id="IPR011759">
    <property type="entry name" value="Cyt_c_oxidase_su2_TM_dom"/>
</dbReference>
<evidence type="ECO:0000256" key="9">
    <source>
        <dbReference type="ARBA" id="ARBA00023136"/>
    </source>
</evidence>
<evidence type="ECO:0000256" key="2">
    <source>
        <dbReference type="ARBA" id="ARBA00007866"/>
    </source>
</evidence>
<dbReference type="Pfam" id="PF02790">
    <property type="entry name" value="COX2_TM"/>
    <property type="match status" value="1"/>
</dbReference>
<keyword evidence="17" id="KW-1185">Reference proteome</keyword>
<organism evidence="16 17">
    <name type="scientific">Hymenobacter polaris</name>
    <dbReference type="NCBI Taxonomy" id="2682546"/>
    <lineage>
        <taxon>Bacteria</taxon>
        <taxon>Pseudomonadati</taxon>
        <taxon>Bacteroidota</taxon>
        <taxon>Cytophagia</taxon>
        <taxon>Cytophagales</taxon>
        <taxon>Hymenobacteraceae</taxon>
        <taxon>Hymenobacter</taxon>
    </lineage>
</organism>
<dbReference type="GO" id="GO:0005507">
    <property type="term" value="F:copper ion binding"/>
    <property type="evidence" value="ECO:0007669"/>
    <property type="project" value="InterPro"/>
</dbReference>
<evidence type="ECO:0000256" key="7">
    <source>
        <dbReference type="ARBA" id="ARBA00022982"/>
    </source>
</evidence>
<keyword evidence="6" id="KW-1278">Translocase</keyword>
<dbReference type="Gene3D" id="1.10.287.90">
    <property type="match status" value="1"/>
</dbReference>
<dbReference type="InterPro" id="IPR002429">
    <property type="entry name" value="CcO_II-like_C"/>
</dbReference>
<gene>
    <name evidence="16" type="ORF">HHL22_13715</name>
</gene>
<dbReference type="GO" id="GO:0005886">
    <property type="term" value="C:plasma membrane"/>
    <property type="evidence" value="ECO:0007669"/>
    <property type="project" value="UniProtKB-SubCell"/>
</dbReference>
<dbReference type="AlphaFoldDB" id="A0A7Y0AF92"/>
<evidence type="ECO:0000256" key="4">
    <source>
        <dbReference type="ARBA" id="ARBA00022660"/>
    </source>
</evidence>
<keyword evidence="4 10" id="KW-0679">Respiratory chain</keyword>
<dbReference type="PRINTS" id="PR01166">
    <property type="entry name" value="CYCOXIDASEII"/>
</dbReference>
<keyword evidence="11" id="KW-0479">Metal-binding</keyword>
<dbReference type="PANTHER" id="PTHR22888">
    <property type="entry name" value="CYTOCHROME C OXIDASE, SUBUNIT II"/>
    <property type="match status" value="1"/>
</dbReference>
<feature type="domain" description="Cytochrome oxidase subunit II copper A binding" evidence="14">
    <location>
        <begin position="161"/>
        <end position="313"/>
    </location>
</feature>
<evidence type="ECO:0000256" key="1">
    <source>
        <dbReference type="ARBA" id="ARBA00004141"/>
    </source>
</evidence>
<proteinExistence type="inferred from homology"/>
<sequence length="367" mass="41171">MTALTISLVLVLLLVVFGLLFRIQILTAIFSGSTNREIGTSNRVNALLMLVFMVVGGALFFYSFVQAYPKMNPPIASIHGHAMEKMFWTTMVVIGIAFVITHILLFVYAYKYQHRDNRRAYFFSHNNKIEVIWTIIPAIVMATLIFAGWKAWTRITGPAPKDAVVLEVMGKQFNWLVRYPGRDLKLGVVNYRLIDASNDFGFDLSDKASMDDFTASEIHVPKGHPVLIKIRSRDVLHAVYMPQFRVQMYAVPGMPTRFWFTPTTTTDEMRAKLGNPAFNYELACNQICGLGHNAMKFIIVVDEPDDYQAWFAAQKPNSQNADLMASFKQMSKQTGLGQGGSQEARKSSINETGESPATMPLSAQSSL</sequence>
<evidence type="ECO:0000256" key="13">
    <source>
        <dbReference type="SAM" id="Phobius"/>
    </source>
</evidence>
<evidence type="ECO:0000313" key="16">
    <source>
        <dbReference type="EMBL" id="NML66265.1"/>
    </source>
</evidence>
<keyword evidence="5 10" id="KW-0812">Transmembrane</keyword>
<evidence type="ECO:0000256" key="10">
    <source>
        <dbReference type="RuleBase" id="RU000456"/>
    </source>
</evidence>
<evidence type="ECO:0000259" key="14">
    <source>
        <dbReference type="PROSITE" id="PS50857"/>
    </source>
</evidence>
<dbReference type="RefSeq" id="WP_169531921.1">
    <property type="nucleotide sequence ID" value="NZ_JABBGH010000002.1"/>
</dbReference>
<keyword evidence="9 13" id="KW-0472">Membrane</keyword>
<evidence type="ECO:0000256" key="11">
    <source>
        <dbReference type="RuleBase" id="RU004024"/>
    </source>
</evidence>
<evidence type="ECO:0000256" key="6">
    <source>
        <dbReference type="ARBA" id="ARBA00022967"/>
    </source>
</evidence>
<accession>A0A7Y0AF92</accession>
<dbReference type="Proteomes" id="UP000559626">
    <property type="component" value="Unassembled WGS sequence"/>
</dbReference>
<keyword evidence="7 10" id="KW-0249">Electron transport</keyword>
<protein>
    <recommendedName>
        <fullName evidence="11">Cytochrome c oxidase subunit 2</fullName>
        <ecNumber evidence="11">7.1.1.9</ecNumber>
    </recommendedName>
</protein>
<feature type="compositionally biased region" description="Polar residues" evidence="12">
    <location>
        <begin position="349"/>
        <end position="367"/>
    </location>
</feature>
<comment type="catalytic activity">
    <reaction evidence="11">
        <text>4 Fe(II)-[cytochrome c] + O2 + 8 H(+)(in) = 4 Fe(III)-[cytochrome c] + 2 H2O + 4 H(+)(out)</text>
        <dbReference type="Rhea" id="RHEA:11436"/>
        <dbReference type="Rhea" id="RHEA-COMP:10350"/>
        <dbReference type="Rhea" id="RHEA-COMP:14399"/>
        <dbReference type="ChEBI" id="CHEBI:15377"/>
        <dbReference type="ChEBI" id="CHEBI:15378"/>
        <dbReference type="ChEBI" id="CHEBI:15379"/>
        <dbReference type="ChEBI" id="CHEBI:29033"/>
        <dbReference type="ChEBI" id="CHEBI:29034"/>
        <dbReference type="EC" id="7.1.1.9"/>
    </reaction>
</comment>
<feature type="domain" description="Cytochrome oxidase subunit II transmembrane region profile" evidence="15">
    <location>
        <begin position="62"/>
        <end position="159"/>
    </location>
</feature>
<keyword evidence="11" id="KW-0186">Copper</keyword>
<dbReference type="SUPFAM" id="SSF81464">
    <property type="entry name" value="Cytochrome c oxidase subunit II-like, transmembrane region"/>
    <property type="match status" value="1"/>
</dbReference>
<dbReference type="Gene3D" id="2.60.40.420">
    <property type="entry name" value="Cupredoxins - blue copper proteins"/>
    <property type="match status" value="1"/>
</dbReference>
<comment type="cofactor">
    <cofactor evidence="11">
        <name>Cu cation</name>
        <dbReference type="ChEBI" id="CHEBI:23378"/>
    </cofactor>
    <text evidence="11">Binds a copper A center.</text>
</comment>
<name>A0A7Y0AF92_9BACT</name>
<dbReference type="InterPro" id="IPR036257">
    <property type="entry name" value="Cyt_c_oxidase_su2_TM_sf"/>
</dbReference>
<evidence type="ECO:0000256" key="12">
    <source>
        <dbReference type="SAM" id="MobiDB-lite"/>
    </source>
</evidence>
<dbReference type="PROSITE" id="PS50857">
    <property type="entry name" value="COX2_CUA"/>
    <property type="match status" value="1"/>
</dbReference>
<dbReference type="SUPFAM" id="SSF49503">
    <property type="entry name" value="Cupredoxins"/>
    <property type="match status" value="1"/>
</dbReference>
<feature type="transmembrane region" description="Helical" evidence="13">
    <location>
        <begin position="44"/>
        <end position="65"/>
    </location>
</feature>
<dbReference type="InterPro" id="IPR045187">
    <property type="entry name" value="CcO_II"/>
</dbReference>
<dbReference type="GO" id="GO:0004129">
    <property type="term" value="F:cytochrome-c oxidase activity"/>
    <property type="evidence" value="ECO:0007669"/>
    <property type="project" value="UniProtKB-EC"/>
</dbReference>
<comment type="subcellular location">
    <subcellularLocation>
        <location evidence="10">Cell membrane</location>
        <topology evidence="10">Multi-pass membrane protein</topology>
    </subcellularLocation>
    <subcellularLocation>
        <location evidence="1">Membrane</location>
        <topology evidence="1">Multi-pass membrane protein</topology>
    </subcellularLocation>
</comment>
<feature type="transmembrane region" description="Helical" evidence="13">
    <location>
        <begin position="85"/>
        <end position="110"/>
    </location>
</feature>
<feature type="transmembrane region" description="Helical" evidence="13">
    <location>
        <begin position="131"/>
        <end position="152"/>
    </location>
</feature>
<comment type="function">
    <text evidence="11">Subunits I and II form the functional core of the enzyme complex. Electrons originating in cytochrome c are transferred via heme a and Cu(A) to the binuclear center formed by heme a3 and Cu(B).</text>
</comment>
<dbReference type="GO" id="GO:0042773">
    <property type="term" value="P:ATP synthesis coupled electron transport"/>
    <property type="evidence" value="ECO:0007669"/>
    <property type="project" value="TreeGrafter"/>
</dbReference>
<keyword evidence="3 10" id="KW-0813">Transport</keyword>
<dbReference type="Pfam" id="PF00116">
    <property type="entry name" value="COX2"/>
    <property type="match status" value="1"/>
</dbReference>
<reference evidence="16 17" key="1">
    <citation type="submission" date="2020-04" db="EMBL/GenBank/DDBJ databases">
        <title>Hymenobacter polaris sp. nov., isolated from Arctic soil.</title>
        <authorList>
            <person name="Dahal R.H."/>
        </authorList>
    </citation>
    <scope>NUCLEOTIDE SEQUENCE [LARGE SCALE GENOMIC DNA]</scope>
    <source>
        <strain evidence="16 17">RP-2-7</strain>
    </source>
</reference>
<evidence type="ECO:0000313" key="17">
    <source>
        <dbReference type="Proteomes" id="UP000559626"/>
    </source>
</evidence>
<dbReference type="EC" id="7.1.1.9" evidence="11"/>
<feature type="region of interest" description="Disordered" evidence="12">
    <location>
        <begin position="330"/>
        <end position="367"/>
    </location>
</feature>
<dbReference type="InterPro" id="IPR008972">
    <property type="entry name" value="Cupredoxin"/>
</dbReference>
<keyword evidence="8 13" id="KW-1133">Transmembrane helix</keyword>
<evidence type="ECO:0000256" key="5">
    <source>
        <dbReference type="ARBA" id="ARBA00022692"/>
    </source>
</evidence>
<dbReference type="EMBL" id="JABBGH010000002">
    <property type="protein sequence ID" value="NML66265.1"/>
    <property type="molecule type" value="Genomic_DNA"/>
</dbReference>
<comment type="caution">
    <text evidence="16">The sequence shown here is derived from an EMBL/GenBank/DDBJ whole genome shotgun (WGS) entry which is preliminary data.</text>
</comment>
<evidence type="ECO:0000259" key="15">
    <source>
        <dbReference type="PROSITE" id="PS50999"/>
    </source>
</evidence>
<dbReference type="PANTHER" id="PTHR22888:SF9">
    <property type="entry name" value="CYTOCHROME C OXIDASE SUBUNIT 2"/>
    <property type="match status" value="1"/>
</dbReference>
<comment type="similarity">
    <text evidence="2 10">Belongs to the cytochrome c oxidase subunit 2 family.</text>
</comment>
<evidence type="ECO:0000256" key="3">
    <source>
        <dbReference type="ARBA" id="ARBA00022448"/>
    </source>
</evidence>
<dbReference type="PROSITE" id="PS50999">
    <property type="entry name" value="COX2_TM"/>
    <property type="match status" value="1"/>
</dbReference>
<feature type="transmembrane region" description="Helical" evidence="13">
    <location>
        <begin position="6"/>
        <end position="32"/>
    </location>
</feature>
<evidence type="ECO:0000256" key="8">
    <source>
        <dbReference type="ARBA" id="ARBA00022989"/>
    </source>
</evidence>